<proteinExistence type="predicted"/>
<feature type="compositionally biased region" description="Acidic residues" evidence="3">
    <location>
        <begin position="1116"/>
        <end position="1125"/>
    </location>
</feature>
<evidence type="ECO:0000256" key="2">
    <source>
        <dbReference type="ARBA" id="ARBA00022803"/>
    </source>
</evidence>
<dbReference type="EMBL" id="PGCI01000084">
    <property type="protein sequence ID" value="PLW41930.1"/>
    <property type="molecule type" value="Genomic_DNA"/>
</dbReference>
<dbReference type="Pfam" id="PF14559">
    <property type="entry name" value="TPR_19"/>
    <property type="match status" value="1"/>
</dbReference>
<accession>A0A2N5UVZ0</accession>
<dbReference type="GO" id="GO:0000993">
    <property type="term" value="F:RNA polymerase II complex binding"/>
    <property type="evidence" value="ECO:0007669"/>
    <property type="project" value="TreeGrafter"/>
</dbReference>
<dbReference type="InterPro" id="IPR011990">
    <property type="entry name" value="TPR-like_helical_dom_sf"/>
</dbReference>
<dbReference type="PANTHER" id="PTHR14027">
    <property type="entry name" value="RNA POLYMERASE-ASSOCIATED PROTEIN CTR9"/>
    <property type="match status" value="1"/>
</dbReference>
<dbReference type="GO" id="GO:0016593">
    <property type="term" value="C:Cdc73/Paf1 complex"/>
    <property type="evidence" value="ECO:0007669"/>
    <property type="project" value="TreeGrafter"/>
</dbReference>
<reference evidence="4 5" key="1">
    <citation type="submission" date="2017-11" db="EMBL/GenBank/DDBJ databases">
        <title>De novo assembly and phasing of dikaryotic genomes from two isolates of Puccinia coronata f. sp. avenae, the causal agent of oat crown rust.</title>
        <authorList>
            <person name="Miller M.E."/>
            <person name="Zhang Y."/>
            <person name="Omidvar V."/>
            <person name="Sperschneider J."/>
            <person name="Schwessinger B."/>
            <person name="Raley C."/>
            <person name="Palmer J.M."/>
            <person name="Garnica D."/>
            <person name="Upadhyaya N."/>
            <person name="Rathjen J."/>
            <person name="Taylor J.M."/>
            <person name="Park R.F."/>
            <person name="Dodds P.N."/>
            <person name="Hirsch C.D."/>
            <person name="Kianian S.F."/>
            <person name="Figueroa M."/>
        </authorList>
    </citation>
    <scope>NUCLEOTIDE SEQUENCE [LARGE SCALE GENOMIC DNA]</scope>
    <source>
        <strain evidence="4">12SD80</strain>
    </source>
</reference>
<gene>
    <name evidence="4" type="ORF">PCASD_12797</name>
</gene>
<feature type="compositionally biased region" description="Basic residues" evidence="3">
    <location>
        <begin position="1095"/>
        <end position="1106"/>
    </location>
</feature>
<protein>
    <submittedName>
        <fullName evidence="4">Uncharacterized protein</fullName>
    </submittedName>
</protein>
<evidence type="ECO:0000256" key="1">
    <source>
        <dbReference type="ARBA" id="ARBA00022737"/>
    </source>
</evidence>
<dbReference type="PANTHER" id="PTHR14027:SF2">
    <property type="entry name" value="RNA POLYMERASE-ASSOCIATED PROTEIN CTR9 HOMOLOG"/>
    <property type="match status" value="1"/>
</dbReference>
<dbReference type="SUPFAM" id="SSF48452">
    <property type="entry name" value="TPR-like"/>
    <property type="match status" value="3"/>
</dbReference>
<organism evidence="4 5">
    <name type="scientific">Puccinia coronata f. sp. avenae</name>
    <dbReference type="NCBI Taxonomy" id="200324"/>
    <lineage>
        <taxon>Eukaryota</taxon>
        <taxon>Fungi</taxon>
        <taxon>Dikarya</taxon>
        <taxon>Basidiomycota</taxon>
        <taxon>Pucciniomycotina</taxon>
        <taxon>Pucciniomycetes</taxon>
        <taxon>Pucciniales</taxon>
        <taxon>Pucciniaceae</taxon>
        <taxon>Puccinia</taxon>
    </lineage>
</organism>
<dbReference type="SMART" id="SM00028">
    <property type="entry name" value="TPR"/>
    <property type="match status" value="9"/>
</dbReference>
<feature type="compositionally biased region" description="Basic residues" evidence="3">
    <location>
        <begin position="1130"/>
        <end position="1139"/>
    </location>
</feature>
<comment type="caution">
    <text evidence="4">The sequence shown here is derived from an EMBL/GenBank/DDBJ whole genome shotgun (WGS) entry which is preliminary data.</text>
</comment>
<dbReference type="Proteomes" id="UP000235392">
    <property type="component" value="Unassembled WGS sequence"/>
</dbReference>
<dbReference type="AlphaFoldDB" id="A0A2N5UVZ0"/>
<name>A0A2N5UVZ0_9BASI</name>
<evidence type="ECO:0000256" key="3">
    <source>
        <dbReference type="SAM" id="MobiDB-lite"/>
    </source>
</evidence>
<dbReference type="InterPro" id="IPR019734">
    <property type="entry name" value="TPR_rpt"/>
</dbReference>
<dbReference type="Pfam" id="PF13181">
    <property type="entry name" value="TPR_8"/>
    <property type="match status" value="1"/>
</dbReference>
<feature type="region of interest" description="Disordered" evidence="3">
    <location>
        <begin position="1014"/>
        <end position="1045"/>
    </location>
</feature>
<feature type="compositionally biased region" description="Basic and acidic residues" evidence="3">
    <location>
        <begin position="1029"/>
        <end position="1045"/>
    </location>
</feature>
<dbReference type="GO" id="GO:0006368">
    <property type="term" value="P:transcription elongation by RNA polymerase II"/>
    <property type="evidence" value="ECO:0007669"/>
    <property type="project" value="TreeGrafter"/>
</dbReference>
<sequence>MGVRIAHLIRSDRADRPDVLRDAARCGTSSVGRRGSSSTGPVVHGFISGGGGVNNIECSDVEPSLSARKLLSAQVVRLFELKLKAKRNQSAILLTSPLFPARRFLPEGAQEHRKTRISARSPPSLIGKQKLDAGPITMATAMAMASSSILEVPLNNNTESLELDLAEFCGGEGSVEEIVGIFLQEKLPAKFWTRAAMEYWKRDLREDAISLANQGLQALRDQDRPSECLPLLCQLATYAINISRGLPTYKLEMPEYDTVPPAQPTCDETLTKAAHYLNEASIIDSKNPLVLDARALSTCLKLAPRVLPDPRIGIGSCFWFLGDHKLARQAWERSLVVNPGKASLGARLLLGLSQFQASKDIYLSDEAKFAAYQNAISDVQAVFKMDRNNAAAAAVLASHLLTANNWATATKMAERAVQYANTSSTLVEARLVLARAFHAQGKLNEATREYKAAAPPDRFSLTPILGVAQILVARNEFGMAINMFENVLRRQPSCIEALTNLAALRTHLAFNSSSSNEASSEKTKAKELYERITRLFATRLKNPSINPDDEGIMPPRIREVASDPDLYIEVARLSSDTDINRAMKAYRQSLTVREDLGKPIPAMLLNNIGVLEWKKGHLAEAQEKIESALAATASAVVGDETEREINERTAVCMLFNLGVICEEAKDKEKAKDIYERILLRHPEYVDAKARLALMYLTEKNFDKTNALLKEALTSQTGNGELRALYTYFLIESNQIKQARDFTVATLKDHDKSDVYALCASGALLYTQARENKAVGPEASLDRASKFFRSTEFFEKALQLDPQCAFAAQGLAIALAEHVISPSNVSAPSSNGTLAADASLVRAKNLRDSITILTKVREALNDGSVYVNLGHCHYLRDEFDRAIENYYTASKRFYDDKNVVVLLYLARAWYQKASKDRSFAALRSALTFVQTAKEHHPKDGAIAFNLALVQQKGLELLVDLPPSSRTLAEIRTAIADAQLAQEAFGELAAKPAGTVPFDIDIAHQRKRYGESLLRRTSELSESQEAYESSEMAKVERARQERENERQKLAEAERLRLEEIAAKNEELARKRQEMQESVATWYITQSKSDNESDDGAKKKRKGGGKRKPNKETGITIVPDDEVDEASEQEDKKRKRKRTTKKQIKEEQTNNHSNKPLSNGEDERYNSEDAKPVNRSAKKKSNKTFKSAEFIEDSE</sequence>
<feature type="region of interest" description="Disordered" evidence="3">
    <location>
        <begin position="1080"/>
        <end position="1192"/>
    </location>
</feature>
<keyword evidence="1" id="KW-0677">Repeat</keyword>
<dbReference type="CDD" id="cd22265">
    <property type="entry name" value="UDM1_RNF168"/>
    <property type="match status" value="1"/>
</dbReference>
<dbReference type="Gene3D" id="1.25.40.10">
    <property type="entry name" value="Tetratricopeptide repeat domain"/>
    <property type="match status" value="3"/>
</dbReference>
<dbReference type="GO" id="GO:0006355">
    <property type="term" value="P:regulation of DNA-templated transcription"/>
    <property type="evidence" value="ECO:0007669"/>
    <property type="project" value="InterPro"/>
</dbReference>
<evidence type="ECO:0000313" key="4">
    <source>
        <dbReference type="EMBL" id="PLW41930.1"/>
    </source>
</evidence>
<feature type="compositionally biased region" description="Basic and acidic residues" evidence="3">
    <location>
        <begin position="1158"/>
        <end position="1169"/>
    </location>
</feature>
<evidence type="ECO:0000313" key="5">
    <source>
        <dbReference type="Proteomes" id="UP000235392"/>
    </source>
</evidence>
<keyword evidence="2" id="KW-0802">TPR repeat</keyword>
<dbReference type="FunFam" id="1.25.40.10:FF:001911">
    <property type="entry name" value="Uncharacterized protein"/>
    <property type="match status" value="1"/>
</dbReference>
<dbReference type="InterPro" id="IPR031101">
    <property type="entry name" value="Ctr9"/>
</dbReference>